<dbReference type="Pfam" id="PF07992">
    <property type="entry name" value="Pyr_redox_2"/>
    <property type="match status" value="1"/>
</dbReference>
<dbReference type="SUPFAM" id="SSF55424">
    <property type="entry name" value="FAD/NAD-linked reductases, dimerisation (C-terminal) domain"/>
    <property type="match status" value="1"/>
</dbReference>
<dbReference type="GO" id="GO:0045340">
    <property type="term" value="F:mercury ion binding"/>
    <property type="evidence" value="ECO:0007669"/>
    <property type="project" value="InterPro"/>
</dbReference>
<dbReference type="EMBL" id="BMZC01000016">
    <property type="protein sequence ID" value="GGZ80189.1"/>
    <property type="molecule type" value="Genomic_DNA"/>
</dbReference>
<dbReference type="NCBIfam" id="TIGR02053">
    <property type="entry name" value="MerA"/>
    <property type="match status" value="1"/>
</dbReference>
<dbReference type="PANTHER" id="PTHR43014">
    <property type="entry name" value="MERCURIC REDUCTASE"/>
    <property type="match status" value="1"/>
</dbReference>
<dbReference type="InterPro" id="IPR012999">
    <property type="entry name" value="Pyr_OxRdtase_I_AS"/>
</dbReference>
<sequence>MILLSIEGMTCPSCVAHVKEALDAIEGVIKVEISYENASAVITAKGGVSVTDLIGAIESLGYIAKESADTAKEITSPNDCFDNENASNTESNQTQHVAIIGTGSGAFACAIKAAEGGAKVTLIEGADVIGGCCVNVGCVPSKILIRAAQLAQQQRNNPFAGLENHAPQLSRALLTQQQTARVEELRAAKYQNILETNPALSLLKGWAQFKNASTLIVRKNDGTEQEVHADKILIATGSTPTIPPIDGLTETPYWTSTESLFAQELPQHLVVIGSSVVALEIAQAYRRLGSEVTVLARHTLLYWEDPLLGEKLTGCFEKEGIRVLNNTQAIKVTHDGSQFTLETNAGDLRCDRLLVSTGRHANSDQLNLDAVGVTTNKKREIVVNESMETNVPGIFAAGDCCNMPQFVYVAAAAGSRAGINMTGGDAKLDLSTMPAVIFTDPQVATVGLTEEQAKAQGIATDSRVLEMENVPRALANFETDGFIKLVVEKASGRLIGAQILAHEGGELIQSAALAIGNRMTVIELADQLFPYLTMVEGLKLCAQTFNKDVKELSCCAG</sequence>
<dbReference type="SUPFAM" id="SSF51905">
    <property type="entry name" value="FAD/NAD(P)-binding domain"/>
    <property type="match status" value="1"/>
</dbReference>
<dbReference type="InterPro" id="IPR004099">
    <property type="entry name" value="Pyr_nucl-diS_OxRdtase_dimer"/>
</dbReference>
<dbReference type="PROSITE" id="PS00076">
    <property type="entry name" value="PYRIDINE_REDOX_1"/>
    <property type="match status" value="1"/>
</dbReference>
<name>A0A8H9IHQ7_9ALTE</name>
<dbReference type="RefSeq" id="WP_013755195.1">
    <property type="nucleotide sequence ID" value="NZ_BMZC01000016.1"/>
</dbReference>
<protein>
    <recommendedName>
        <fullName evidence="4 16">Mercuric reductase</fullName>
        <ecNumber evidence="3 16">1.16.1.1</ecNumber>
    </recommendedName>
    <alternativeName>
        <fullName evidence="14 16">Hg(II) reductase</fullName>
    </alternativeName>
</protein>
<organism evidence="21 22">
    <name type="scientific">Paraglaciecola chathamensis</name>
    <dbReference type="NCBI Taxonomy" id="368405"/>
    <lineage>
        <taxon>Bacteria</taxon>
        <taxon>Pseudomonadati</taxon>
        <taxon>Pseudomonadota</taxon>
        <taxon>Gammaproteobacteria</taxon>
        <taxon>Alteromonadales</taxon>
        <taxon>Alteromonadaceae</taxon>
        <taxon>Paraglaciecola</taxon>
    </lineage>
</organism>
<keyword evidence="13" id="KW-0676">Redox-active center</keyword>
<feature type="binding site" evidence="17">
    <location>
        <position position="142"/>
    </location>
    <ligand>
        <name>FAD</name>
        <dbReference type="ChEBI" id="CHEBI:57692"/>
    </ligand>
</feature>
<dbReference type="PANTHER" id="PTHR43014:SF2">
    <property type="entry name" value="MERCURIC REDUCTASE"/>
    <property type="match status" value="1"/>
</dbReference>
<dbReference type="Gene3D" id="3.30.390.30">
    <property type="match status" value="1"/>
</dbReference>
<evidence type="ECO:0000256" key="11">
    <source>
        <dbReference type="ARBA" id="ARBA00023002"/>
    </source>
</evidence>
<evidence type="ECO:0000256" key="1">
    <source>
        <dbReference type="ARBA" id="ARBA00007532"/>
    </source>
</evidence>
<evidence type="ECO:0000256" key="7">
    <source>
        <dbReference type="ARBA" id="ARBA00022723"/>
    </source>
</evidence>
<dbReference type="AlphaFoldDB" id="A0A8H9IHQ7"/>
<evidence type="ECO:0000256" key="13">
    <source>
        <dbReference type="ARBA" id="ARBA00023284"/>
    </source>
</evidence>
<reference evidence="21" key="2">
    <citation type="submission" date="2020-09" db="EMBL/GenBank/DDBJ databases">
        <authorList>
            <person name="Sun Q."/>
            <person name="Kim S."/>
        </authorList>
    </citation>
    <scope>NUCLEOTIDE SEQUENCE</scope>
    <source>
        <strain evidence="21">KCTC 32337</strain>
    </source>
</reference>
<evidence type="ECO:0000259" key="20">
    <source>
        <dbReference type="PROSITE" id="PS50846"/>
    </source>
</evidence>
<evidence type="ECO:0000256" key="17">
    <source>
        <dbReference type="PIRSR" id="PIRSR000350-3"/>
    </source>
</evidence>
<evidence type="ECO:0000256" key="18">
    <source>
        <dbReference type="PIRSR" id="PIRSR000350-4"/>
    </source>
</evidence>
<evidence type="ECO:0000256" key="9">
    <source>
        <dbReference type="ARBA" id="ARBA00022857"/>
    </source>
</evidence>
<dbReference type="InterPro" id="IPR017969">
    <property type="entry name" value="Heavy-metal-associated_CS"/>
</dbReference>
<dbReference type="GO" id="GO:0016152">
    <property type="term" value="F:mercury (II) reductase (NADP+) activity"/>
    <property type="evidence" value="ECO:0007669"/>
    <property type="project" value="UniProtKB-UniRule"/>
</dbReference>
<feature type="domain" description="HMA" evidence="20">
    <location>
        <begin position="1"/>
        <end position="65"/>
    </location>
</feature>
<feature type="disulfide bond" description="Redox-active" evidence="18">
    <location>
        <begin position="133"/>
        <end position="138"/>
    </location>
</feature>
<keyword evidence="17" id="KW-0547">Nucleotide-binding</keyword>
<keyword evidence="7 16" id="KW-0479">Metal-binding</keyword>
<keyword evidence="8 16" id="KW-0274">FAD</keyword>
<feature type="binding site" evidence="17">
    <location>
        <position position="358"/>
    </location>
    <ligand>
        <name>NAD(+)</name>
        <dbReference type="ChEBI" id="CHEBI:57540"/>
    </ligand>
</feature>
<comment type="function">
    <text evidence="16">Resistance to Hg(2+) in bacteria appears to be governed by a specialized system which includes mercuric reductase. MerA protein is responsible for volatilizing mercury as Hg(0).</text>
</comment>
<dbReference type="Gene3D" id="3.50.50.60">
    <property type="entry name" value="FAD/NAD(P)-binding domain"/>
    <property type="match status" value="2"/>
</dbReference>
<evidence type="ECO:0000256" key="16">
    <source>
        <dbReference type="PIRNR" id="PIRNR000350"/>
    </source>
</evidence>
<proteinExistence type="inferred from homology"/>
<dbReference type="GO" id="GO:0050787">
    <property type="term" value="P:detoxification of mercury ion"/>
    <property type="evidence" value="ECO:0007669"/>
    <property type="project" value="InterPro"/>
</dbReference>
<dbReference type="InterPro" id="IPR001100">
    <property type="entry name" value="Pyr_nuc-diS_OxRdtase"/>
</dbReference>
<evidence type="ECO:0000256" key="19">
    <source>
        <dbReference type="RuleBase" id="RU361223"/>
    </source>
</evidence>
<feature type="binding site" evidence="17">
    <location>
        <position position="399"/>
    </location>
    <ligand>
        <name>FAD</name>
        <dbReference type="ChEBI" id="CHEBI:57692"/>
    </ligand>
</feature>
<evidence type="ECO:0000256" key="8">
    <source>
        <dbReference type="ARBA" id="ARBA00022827"/>
    </source>
</evidence>
<keyword evidence="12" id="KW-1015">Disulfide bond</keyword>
<evidence type="ECO:0000256" key="12">
    <source>
        <dbReference type="ARBA" id="ARBA00023157"/>
    </source>
</evidence>
<evidence type="ECO:0000256" key="4">
    <source>
        <dbReference type="ARBA" id="ARBA00014791"/>
    </source>
</evidence>
<dbReference type="Proteomes" id="UP000622604">
    <property type="component" value="Unassembled WGS sequence"/>
</dbReference>
<dbReference type="InterPro" id="IPR021179">
    <property type="entry name" value="Mercury_reductase_MerA"/>
</dbReference>
<keyword evidence="11 16" id="KW-0560">Oxidoreductase</keyword>
<accession>A0A8H9IHQ7</accession>
<dbReference type="FunFam" id="3.30.390.30:FF:000001">
    <property type="entry name" value="Dihydrolipoyl dehydrogenase"/>
    <property type="match status" value="1"/>
</dbReference>
<evidence type="ECO:0000256" key="15">
    <source>
        <dbReference type="ARBA" id="ARBA00048984"/>
    </source>
</evidence>
<dbReference type="InterPro" id="IPR023753">
    <property type="entry name" value="FAD/NAD-binding_dom"/>
</dbReference>
<dbReference type="Gene3D" id="3.30.70.100">
    <property type="match status" value="1"/>
</dbReference>
<evidence type="ECO:0000256" key="10">
    <source>
        <dbReference type="ARBA" id="ARBA00022914"/>
    </source>
</evidence>
<dbReference type="InterPro" id="IPR036188">
    <property type="entry name" value="FAD/NAD-bd_sf"/>
</dbReference>
<keyword evidence="6 16" id="KW-0285">Flavoprotein</keyword>
<evidence type="ECO:0000313" key="21">
    <source>
        <dbReference type="EMBL" id="GGZ80189.1"/>
    </source>
</evidence>
<dbReference type="Pfam" id="PF02852">
    <property type="entry name" value="Pyr_redox_dim"/>
    <property type="match status" value="1"/>
</dbReference>
<reference evidence="21" key="1">
    <citation type="journal article" date="2014" name="Int. J. Syst. Evol. Microbiol.">
        <title>Complete genome sequence of Corynebacterium casei LMG S-19264T (=DSM 44701T), isolated from a smear-ripened cheese.</title>
        <authorList>
            <consortium name="US DOE Joint Genome Institute (JGI-PGF)"/>
            <person name="Walter F."/>
            <person name="Albersmeier A."/>
            <person name="Kalinowski J."/>
            <person name="Ruckert C."/>
        </authorList>
    </citation>
    <scope>NUCLEOTIDE SEQUENCE</scope>
    <source>
        <strain evidence="21">KCTC 32337</strain>
    </source>
</reference>
<evidence type="ECO:0000256" key="14">
    <source>
        <dbReference type="ARBA" id="ARBA00031725"/>
    </source>
</evidence>
<comment type="catalytic activity">
    <reaction evidence="15 16 19">
        <text>Hg + NADP(+) + H(+) = Hg(2+) + NADPH</text>
        <dbReference type="Rhea" id="RHEA:23856"/>
        <dbReference type="ChEBI" id="CHEBI:15378"/>
        <dbReference type="ChEBI" id="CHEBI:16170"/>
        <dbReference type="ChEBI" id="CHEBI:16793"/>
        <dbReference type="ChEBI" id="CHEBI:57783"/>
        <dbReference type="ChEBI" id="CHEBI:58349"/>
        <dbReference type="EC" id="1.16.1.1"/>
    </reaction>
</comment>
<keyword evidence="17" id="KW-0520">NAD</keyword>
<evidence type="ECO:0000256" key="5">
    <source>
        <dbReference type="ARBA" id="ARBA00022466"/>
    </source>
</evidence>
<evidence type="ECO:0000256" key="3">
    <source>
        <dbReference type="ARBA" id="ARBA00012661"/>
    </source>
</evidence>
<feature type="binding site" evidence="17">
    <location>
        <begin position="236"/>
        <end position="238"/>
    </location>
    <ligand>
        <name>FAD</name>
        <dbReference type="ChEBI" id="CHEBI:57692"/>
    </ligand>
</feature>
<dbReference type="PROSITE" id="PS01047">
    <property type="entry name" value="HMA_1"/>
    <property type="match status" value="1"/>
</dbReference>
<dbReference type="SUPFAM" id="SSF55008">
    <property type="entry name" value="HMA, heavy metal-associated domain"/>
    <property type="match status" value="1"/>
</dbReference>
<dbReference type="NCBIfam" id="NF010311">
    <property type="entry name" value="PRK13748.1"/>
    <property type="match status" value="1"/>
</dbReference>
<dbReference type="GO" id="GO:0050661">
    <property type="term" value="F:NADP binding"/>
    <property type="evidence" value="ECO:0007669"/>
    <property type="project" value="InterPro"/>
</dbReference>
<comment type="similarity">
    <text evidence="1 16 19">Belongs to the class-I pyridine nucleotide-disulfide oxidoreductase family.</text>
</comment>
<gene>
    <name evidence="19 21" type="primary">merA</name>
    <name evidence="21" type="ORF">GCM10011274_42690</name>
</gene>
<keyword evidence="9 16" id="KW-0521">NADP</keyword>
<dbReference type="InterPro" id="IPR006121">
    <property type="entry name" value="HMA_dom"/>
</dbReference>
<dbReference type="GO" id="GO:0050660">
    <property type="term" value="F:flavin adenine dinucleotide binding"/>
    <property type="evidence" value="ECO:0007669"/>
    <property type="project" value="UniProtKB-UniRule"/>
</dbReference>
<dbReference type="GO" id="GO:0016668">
    <property type="term" value="F:oxidoreductase activity, acting on a sulfur group of donors, NAD(P) as acceptor"/>
    <property type="evidence" value="ECO:0007669"/>
    <property type="project" value="UniProtKB-UniRule"/>
</dbReference>
<dbReference type="CDD" id="cd00371">
    <property type="entry name" value="HMA"/>
    <property type="match status" value="1"/>
</dbReference>
<comment type="cofactor">
    <cofactor evidence="16 17 19">
        <name>FAD</name>
        <dbReference type="ChEBI" id="CHEBI:57692"/>
    </cofactor>
    <text evidence="16 17 19">Binds 1 FAD per subunit.</text>
</comment>
<evidence type="ECO:0000256" key="6">
    <source>
        <dbReference type="ARBA" id="ARBA00022630"/>
    </source>
</evidence>
<feature type="binding site" evidence="17">
    <location>
        <begin position="273"/>
        <end position="280"/>
    </location>
    <ligand>
        <name>NAD(+)</name>
        <dbReference type="ChEBI" id="CHEBI:57540"/>
    </ligand>
</feature>
<dbReference type="PRINTS" id="PR00945">
    <property type="entry name" value="HGRDTASE"/>
</dbReference>
<keyword evidence="10 16" id="KW-0476">Mercury</keyword>
<comment type="caution">
    <text evidence="21">The sequence shown here is derived from an EMBL/GenBank/DDBJ whole genome shotgun (WGS) entry which is preliminary data.</text>
</comment>
<dbReference type="EC" id="1.16.1.1" evidence="3 16"/>
<dbReference type="InterPro" id="IPR016156">
    <property type="entry name" value="FAD/NAD-linked_Rdtase_dimer_sf"/>
</dbReference>
<evidence type="ECO:0000313" key="22">
    <source>
        <dbReference type="Proteomes" id="UP000622604"/>
    </source>
</evidence>
<dbReference type="PIRSF" id="PIRSF000350">
    <property type="entry name" value="Mercury_reductase_MerA"/>
    <property type="match status" value="1"/>
</dbReference>
<evidence type="ECO:0000256" key="2">
    <source>
        <dbReference type="ARBA" id="ARBA00011738"/>
    </source>
</evidence>
<comment type="subunit">
    <text evidence="2 16 19">Homodimer.</text>
</comment>
<keyword evidence="5 16" id="KW-0475">Mercuric resistance</keyword>
<dbReference type="InterPro" id="IPR036163">
    <property type="entry name" value="HMA_dom_sf"/>
</dbReference>
<dbReference type="PROSITE" id="PS50846">
    <property type="entry name" value="HMA_2"/>
    <property type="match status" value="1"/>
</dbReference>
<dbReference type="Pfam" id="PF00403">
    <property type="entry name" value="HMA"/>
    <property type="match status" value="1"/>
</dbReference>
<dbReference type="GO" id="GO:0003955">
    <property type="term" value="F:NAD(P)H dehydrogenase (quinone) activity"/>
    <property type="evidence" value="ECO:0007669"/>
    <property type="project" value="TreeGrafter"/>
</dbReference>